<accession>K0X0L9</accession>
<gene>
    <name evidence="1" type="ORF">HMPREF9448_01445</name>
</gene>
<dbReference type="AlphaFoldDB" id="K0X0L9"/>
<dbReference type="Proteomes" id="UP000006044">
    <property type="component" value="Unassembled WGS sequence"/>
</dbReference>
<proteinExistence type="predicted"/>
<evidence type="ECO:0000313" key="2">
    <source>
        <dbReference type="Proteomes" id="UP000006044"/>
    </source>
</evidence>
<sequence>MYLGVKFLFVLTPSPCGHSPYILLRKTQGGEGEVYISLSPRLRCYSKRPVMLRSTAGG</sequence>
<comment type="caution">
    <text evidence="1">The sequence shown here is derived from an EMBL/GenBank/DDBJ whole genome shotgun (WGS) entry which is preliminary data.</text>
</comment>
<evidence type="ECO:0000313" key="1">
    <source>
        <dbReference type="EMBL" id="EJZ64958.1"/>
    </source>
</evidence>
<reference evidence="1 2" key="1">
    <citation type="submission" date="2012-08" db="EMBL/GenBank/DDBJ databases">
        <title>The Genome Sequence of Barnesiella intestinihominis YIT 11860.</title>
        <authorList>
            <consortium name="The Broad Institute Genome Sequencing Platform"/>
            <person name="Earl A."/>
            <person name="Ward D."/>
            <person name="Feldgarden M."/>
            <person name="Gevers D."/>
            <person name="Morotomi M."/>
            <person name="Walker B."/>
            <person name="Young S.K."/>
            <person name="Zeng Q."/>
            <person name="Gargeya S."/>
            <person name="Fitzgerald M."/>
            <person name="Haas B."/>
            <person name="Abouelleil A."/>
            <person name="Alvarado L."/>
            <person name="Arachchi H.M."/>
            <person name="Berlin A.M."/>
            <person name="Chapman S.B."/>
            <person name="Goldberg J."/>
            <person name="Griggs A."/>
            <person name="Gujja S."/>
            <person name="Hansen M."/>
            <person name="Howarth C."/>
            <person name="Imamovic A."/>
            <person name="Larimer J."/>
            <person name="McCowen C."/>
            <person name="Montmayeur A."/>
            <person name="Murphy C."/>
            <person name="Neiman D."/>
            <person name="Pearson M."/>
            <person name="Priest M."/>
            <person name="Roberts A."/>
            <person name="Saif S."/>
            <person name="Shea T."/>
            <person name="Sisk P."/>
            <person name="Sykes S."/>
            <person name="Wortman J."/>
            <person name="Nusbaum C."/>
            <person name="Birren B."/>
        </authorList>
    </citation>
    <scope>NUCLEOTIDE SEQUENCE [LARGE SCALE GENOMIC DNA]</scope>
    <source>
        <strain evidence="1 2">YIT 11860</strain>
    </source>
</reference>
<organism evidence="1 2">
    <name type="scientific">Barnesiella intestinihominis YIT 11860</name>
    <dbReference type="NCBI Taxonomy" id="742726"/>
    <lineage>
        <taxon>Bacteria</taxon>
        <taxon>Pseudomonadati</taxon>
        <taxon>Bacteroidota</taxon>
        <taxon>Bacteroidia</taxon>
        <taxon>Bacteroidales</taxon>
        <taxon>Barnesiellaceae</taxon>
        <taxon>Barnesiella</taxon>
    </lineage>
</organism>
<name>K0X0L9_9BACT</name>
<dbReference type="STRING" id="742726.HMPREF9448_01445"/>
<dbReference type="EMBL" id="ADLE01000008">
    <property type="protein sequence ID" value="EJZ64958.1"/>
    <property type="molecule type" value="Genomic_DNA"/>
</dbReference>
<dbReference type="HOGENOM" id="CLU_3000779_0_0_10"/>
<keyword evidence="2" id="KW-1185">Reference proteome</keyword>
<protein>
    <submittedName>
        <fullName evidence="1">Uncharacterized protein</fullName>
    </submittedName>
</protein>
<feature type="non-terminal residue" evidence="1">
    <location>
        <position position="58"/>
    </location>
</feature>